<evidence type="ECO:0000259" key="1">
    <source>
        <dbReference type="Pfam" id="PF00561"/>
    </source>
</evidence>
<dbReference type="PANTHER" id="PTHR43798">
    <property type="entry name" value="MONOACYLGLYCEROL LIPASE"/>
    <property type="match status" value="1"/>
</dbReference>
<feature type="domain" description="AB hydrolase-1" evidence="1">
    <location>
        <begin position="46"/>
        <end position="283"/>
    </location>
</feature>
<dbReference type="PRINTS" id="PR00412">
    <property type="entry name" value="EPOXHYDRLASE"/>
</dbReference>
<proteinExistence type="predicted"/>
<protein>
    <submittedName>
        <fullName evidence="2">Alpha/beta hydrolase</fullName>
    </submittedName>
</protein>
<reference evidence="2" key="1">
    <citation type="submission" date="2022-02" db="EMBL/GenBank/DDBJ databases">
        <title>Coral-associated bacteria.</title>
        <authorList>
            <person name="Tang K."/>
            <person name="Wang X."/>
        </authorList>
    </citation>
    <scope>NUCLEOTIDE SEQUENCE</scope>
    <source>
        <strain evidence="2">SCSIO 43006</strain>
    </source>
</reference>
<keyword evidence="3" id="KW-1185">Reference proteome</keyword>
<dbReference type="InterPro" id="IPR029058">
    <property type="entry name" value="AB_hydrolase_fold"/>
</dbReference>
<dbReference type="InterPro" id="IPR050266">
    <property type="entry name" value="AB_hydrolase_sf"/>
</dbReference>
<dbReference type="SUPFAM" id="SSF53474">
    <property type="entry name" value="alpha/beta-Hydrolases"/>
    <property type="match status" value="1"/>
</dbReference>
<accession>A0ABY4VF12</accession>
<dbReference type="Proteomes" id="UP001055658">
    <property type="component" value="Chromosome"/>
</dbReference>
<dbReference type="InterPro" id="IPR000639">
    <property type="entry name" value="Epox_hydrolase-like"/>
</dbReference>
<dbReference type="Gene3D" id="3.40.50.1820">
    <property type="entry name" value="alpha/beta hydrolase"/>
    <property type="match status" value="1"/>
</dbReference>
<organism evidence="2 3">
    <name type="scientific">Microbulbifer variabilis</name>
    <dbReference type="NCBI Taxonomy" id="266805"/>
    <lineage>
        <taxon>Bacteria</taxon>
        <taxon>Pseudomonadati</taxon>
        <taxon>Pseudomonadota</taxon>
        <taxon>Gammaproteobacteria</taxon>
        <taxon>Cellvibrionales</taxon>
        <taxon>Microbulbiferaceae</taxon>
        <taxon>Microbulbifer</taxon>
    </lineage>
</organism>
<dbReference type="GO" id="GO:0016787">
    <property type="term" value="F:hydrolase activity"/>
    <property type="evidence" value="ECO:0007669"/>
    <property type="project" value="UniProtKB-KW"/>
</dbReference>
<dbReference type="EMBL" id="CP092418">
    <property type="protein sequence ID" value="USD22858.1"/>
    <property type="molecule type" value="Genomic_DNA"/>
</dbReference>
<dbReference type="PANTHER" id="PTHR43798:SF5">
    <property type="entry name" value="MONOACYLGLYCEROL LIPASE ABHD6"/>
    <property type="match status" value="1"/>
</dbReference>
<dbReference type="RefSeq" id="WP_252085211.1">
    <property type="nucleotide sequence ID" value="NZ_CP092418.1"/>
</dbReference>
<name>A0ABY4VF12_9GAMM</name>
<sequence>MNLTSITHTLFTLGTFAERKISGLKLKKIEIEEGEISYLQGGSGTPLVLLHGFGADKDNWVRLARYLTPHFQIIAPDLPGFGESFKDPDLNYDVLPQTQRLNSFVNAMGLEHFHLAGNSMGGYIAGNYAVEFPEKINSLWLLNPLGVESSPSSPMFEQILRDELPVILSKNREEYESLLDNVFHKRPFIPGFAISELSKIAENNFSLYQKIFKDIHQIKDGSIKFSSPLEGRLKGFSKPTLITWGDKDRILHPSAGTILSREIINSQLQLIKDIGHLPMLESPKTTADQFISFKSSLPEADSY</sequence>
<dbReference type="PRINTS" id="PR00111">
    <property type="entry name" value="ABHYDROLASE"/>
</dbReference>
<evidence type="ECO:0000313" key="3">
    <source>
        <dbReference type="Proteomes" id="UP001055658"/>
    </source>
</evidence>
<evidence type="ECO:0000313" key="2">
    <source>
        <dbReference type="EMBL" id="USD22858.1"/>
    </source>
</evidence>
<keyword evidence="2" id="KW-0378">Hydrolase</keyword>
<dbReference type="InterPro" id="IPR000073">
    <property type="entry name" value="AB_hydrolase_1"/>
</dbReference>
<dbReference type="Pfam" id="PF00561">
    <property type="entry name" value="Abhydrolase_1"/>
    <property type="match status" value="1"/>
</dbReference>
<gene>
    <name evidence="2" type="ORF">MJO52_06885</name>
</gene>